<reference evidence="1 2" key="1">
    <citation type="submission" date="2017-02" db="EMBL/GenBank/DDBJ databases">
        <authorList>
            <person name="Peterson S.W."/>
        </authorList>
    </citation>
    <scope>NUCLEOTIDE SEQUENCE [LARGE SCALE GENOMIC DNA]</scope>
    <source>
        <strain evidence="1 2">ATCC 700028</strain>
    </source>
</reference>
<evidence type="ECO:0000313" key="2">
    <source>
        <dbReference type="Proteomes" id="UP000191153"/>
    </source>
</evidence>
<proteinExistence type="predicted"/>
<dbReference type="EMBL" id="FUWX01000013">
    <property type="protein sequence ID" value="SJZ88143.1"/>
    <property type="molecule type" value="Genomic_DNA"/>
</dbReference>
<evidence type="ECO:0000313" key="1">
    <source>
        <dbReference type="EMBL" id="SJZ88143.1"/>
    </source>
</evidence>
<name>A0A1T4P9D2_9FUSO</name>
<keyword evidence="2" id="KW-1185">Reference proteome</keyword>
<dbReference type="RefSeq" id="WP_159443608.1">
    <property type="nucleotide sequence ID" value="NZ_FUWX01000013.1"/>
</dbReference>
<dbReference type="PROSITE" id="PS51257">
    <property type="entry name" value="PROKAR_LIPOPROTEIN"/>
    <property type="match status" value="1"/>
</dbReference>
<dbReference type="Proteomes" id="UP000191153">
    <property type="component" value="Unassembled WGS sequence"/>
</dbReference>
<accession>A0A1T4P9D2</accession>
<protein>
    <submittedName>
        <fullName evidence="1">Uncharacterized protein</fullName>
    </submittedName>
</protein>
<dbReference type="STRING" id="180163.SAMN02745174_01835"/>
<sequence>MKKNIKFLFFLILLMLTFTGCKSSVLRGATRGAITGAAAGAAAGAVNALL</sequence>
<dbReference type="AlphaFoldDB" id="A0A1T4P9D2"/>
<gene>
    <name evidence="1" type="ORF">SAMN02745174_01835</name>
</gene>
<organism evidence="1 2">
    <name type="scientific">Cetobacterium ceti</name>
    <dbReference type="NCBI Taxonomy" id="180163"/>
    <lineage>
        <taxon>Bacteria</taxon>
        <taxon>Fusobacteriati</taxon>
        <taxon>Fusobacteriota</taxon>
        <taxon>Fusobacteriia</taxon>
        <taxon>Fusobacteriales</taxon>
        <taxon>Fusobacteriaceae</taxon>
        <taxon>Cetobacterium</taxon>
    </lineage>
</organism>